<dbReference type="Pfam" id="PF02706">
    <property type="entry name" value="Wzz"/>
    <property type="match status" value="1"/>
</dbReference>
<keyword evidence="6" id="KW-0997">Cell inner membrane</keyword>
<dbReference type="PANTHER" id="PTHR32309:SF13">
    <property type="entry name" value="FERRIC ENTEROBACTIN TRANSPORT PROTEIN FEPE"/>
    <property type="match status" value="1"/>
</dbReference>
<evidence type="ECO:0000313" key="22">
    <source>
        <dbReference type="EMBL" id="OOY24149.1"/>
    </source>
</evidence>
<feature type="domain" description="AAA" evidence="20">
    <location>
        <begin position="605"/>
        <end position="731"/>
    </location>
</feature>
<name>A0ABX3MWS1_9RHOB</name>
<evidence type="ECO:0000256" key="3">
    <source>
        <dbReference type="ARBA" id="ARBA00008883"/>
    </source>
</evidence>
<evidence type="ECO:0000256" key="13">
    <source>
        <dbReference type="ARBA" id="ARBA00023136"/>
    </source>
</evidence>
<dbReference type="InterPro" id="IPR003856">
    <property type="entry name" value="LPS_length_determ_N"/>
</dbReference>
<keyword evidence="9" id="KW-0547">Nucleotide-binding</keyword>
<dbReference type="CDD" id="cd05387">
    <property type="entry name" value="BY-kinase"/>
    <property type="match status" value="1"/>
</dbReference>
<evidence type="ECO:0000256" key="2">
    <source>
        <dbReference type="ARBA" id="ARBA00007316"/>
    </source>
</evidence>
<keyword evidence="11" id="KW-0067">ATP-binding</keyword>
<evidence type="ECO:0000256" key="10">
    <source>
        <dbReference type="ARBA" id="ARBA00022777"/>
    </source>
</evidence>
<evidence type="ECO:0000256" key="12">
    <source>
        <dbReference type="ARBA" id="ARBA00022989"/>
    </source>
</evidence>
<comment type="catalytic activity">
    <reaction evidence="15">
        <text>L-tyrosyl-[protein] + ATP = O-phospho-L-tyrosyl-[protein] + ADP + H(+)</text>
        <dbReference type="Rhea" id="RHEA:10596"/>
        <dbReference type="Rhea" id="RHEA-COMP:10136"/>
        <dbReference type="Rhea" id="RHEA-COMP:20101"/>
        <dbReference type="ChEBI" id="CHEBI:15378"/>
        <dbReference type="ChEBI" id="CHEBI:30616"/>
        <dbReference type="ChEBI" id="CHEBI:46858"/>
        <dbReference type="ChEBI" id="CHEBI:61978"/>
        <dbReference type="ChEBI" id="CHEBI:456216"/>
        <dbReference type="EC" id="2.7.10.2"/>
    </reaction>
</comment>
<keyword evidence="12 18" id="KW-1133">Transmembrane helix</keyword>
<evidence type="ECO:0000256" key="4">
    <source>
        <dbReference type="ARBA" id="ARBA00011903"/>
    </source>
</evidence>
<evidence type="ECO:0000256" key="18">
    <source>
        <dbReference type="SAM" id="Phobius"/>
    </source>
</evidence>
<proteinExistence type="inferred from homology"/>
<comment type="similarity">
    <text evidence="3">Belongs to the etk/wzc family.</text>
</comment>
<dbReference type="Proteomes" id="UP000190787">
    <property type="component" value="Unassembled WGS sequence"/>
</dbReference>
<keyword evidence="13 18" id="KW-0472">Membrane</keyword>
<accession>A0ABX3MWS1</accession>
<evidence type="ECO:0000256" key="14">
    <source>
        <dbReference type="ARBA" id="ARBA00023137"/>
    </source>
</evidence>
<dbReference type="Gene3D" id="3.40.50.300">
    <property type="entry name" value="P-loop containing nucleotide triphosphate hydrolases"/>
    <property type="match status" value="1"/>
</dbReference>
<dbReference type="InterPro" id="IPR025669">
    <property type="entry name" value="AAA_dom"/>
</dbReference>
<evidence type="ECO:0000256" key="8">
    <source>
        <dbReference type="ARBA" id="ARBA00022692"/>
    </source>
</evidence>
<evidence type="ECO:0000259" key="19">
    <source>
        <dbReference type="Pfam" id="PF02706"/>
    </source>
</evidence>
<evidence type="ECO:0000256" key="16">
    <source>
        <dbReference type="SAM" id="Coils"/>
    </source>
</evidence>
<comment type="subcellular location">
    <subcellularLocation>
        <location evidence="1">Cell inner membrane</location>
        <topology evidence="1">Multi-pass membrane protein</topology>
    </subcellularLocation>
</comment>
<dbReference type="EMBL" id="MPZV01000002">
    <property type="protein sequence ID" value="OOY24149.1"/>
    <property type="molecule type" value="Genomic_DNA"/>
</dbReference>
<dbReference type="SUPFAM" id="SSF52540">
    <property type="entry name" value="P-loop containing nucleoside triphosphate hydrolases"/>
    <property type="match status" value="1"/>
</dbReference>
<evidence type="ECO:0000256" key="17">
    <source>
        <dbReference type="SAM" id="MobiDB-lite"/>
    </source>
</evidence>
<dbReference type="Pfam" id="PF13807">
    <property type="entry name" value="GNVR"/>
    <property type="match status" value="1"/>
</dbReference>
<keyword evidence="7" id="KW-0808">Transferase</keyword>
<dbReference type="InterPro" id="IPR050445">
    <property type="entry name" value="Bact_polysacc_biosynth/exp"/>
</dbReference>
<evidence type="ECO:0000256" key="6">
    <source>
        <dbReference type="ARBA" id="ARBA00022519"/>
    </source>
</evidence>
<evidence type="ECO:0000313" key="23">
    <source>
        <dbReference type="Proteomes" id="UP000190787"/>
    </source>
</evidence>
<feature type="compositionally biased region" description="Polar residues" evidence="17">
    <location>
        <begin position="1"/>
        <end position="12"/>
    </location>
</feature>
<keyword evidence="23" id="KW-1185">Reference proteome</keyword>
<feature type="transmembrane region" description="Helical" evidence="18">
    <location>
        <begin position="40"/>
        <end position="58"/>
    </location>
</feature>
<evidence type="ECO:0000259" key="21">
    <source>
        <dbReference type="Pfam" id="PF13807"/>
    </source>
</evidence>
<dbReference type="EC" id="2.7.10.2" evidence="4"/>
<organism evidence="22 23">
    <name type="scientific">Thioclava sediminum</name>
    <dbReference type="NCBI Taxonomy" id="1915319"/>
    <lineage>
        <taxon>Bacteria</taxon>
        <taxon>Pseudomonadati</taxon>
        <taxon>Pseudomonadota</taxon>
        <taxon>Alphaproteobacteria</taxon>
        <taxon>Rhodobacterales</taxon>
        <taxon>Paracoccaceae</taxon>
        <taxon>Thioclava</taxon>
    </lineage>
</organism>
<dbReference type="Pfam" id="PF13614">
    <property type="entry name" value="AAA_31"/>
    <property type="match status" value="1"/>
</dbReference>
<keyword evidence="8 18" id="KW-0812">Transmembrane</keyword>
<protein>
    <recommendedName>
        <fullName evidence="4">non-specific protein-tyrosine kinase</fullName>
        <ecNumber evidence="4">2.7.10.2</ecNumber>
    </recommendedName>
</protein>
<dbReference type="InterPro" id="IPR027417">
    <property type="entry name" value="P-loop_NTPase"/>
</dbReference>
<feature type="region of interest" description="Disordered" evidence="17">
    <location>
        <begin position="1"/>
        <end position="21"/>
    </location>
</feature>
<keyword evidence="5" id="KW-1003">Cell membrane</keyword>
<dbReference type="PANTHER" id="PTHR32309">
    <property type="entry name" value="TYROSINE-PROTEIN KINASE"/>
    <property type="match status" value="1"/>
</dbReference>
<evidence type="ECO:0000259" key="20">
    <source>
        <dbReference type="Pfam" id="PF13614"/>
    </source>
</evidence>
<evidence type="ECO:0000256" key="9">
    <source>
        <dbReference type="ARBA" id="ARBA00022741"/>
    </source>
</evidence>
<evidence type="ECO:0000256" key="1">
    <source>
        <dbReference type="ARBA" id="ARBA00004429"/>
    </source>
</evidence>
<keyword evidence="16" id="KW-0175">Coiled coil</keyword>
<sequence length="813" mass="88818">MRQTQFKFADTSNDLERPISKPPETVTLGQLTRILRRRRWSIIVPVVILGILGIIYLATTPRSYLANSLLLLDANISRSIEQLGASESNNLSESALEDARLIIRSDRISQSVVKELDLLDNPSFTSPPSSLFSRLIGGAINTIRTPINWLRSKPEPSGTTTLTPEQITAARQDLAARALQARIDVGRVGRSSVISISYESYDPAMSAAIVNSLAEGYIADVLNANFEATERTTNWMQDRLTELQNQAQQAALDAETFRAEHGLVSSRGVSMTKDSVVQLNAEMANAVSDVARARARVDTYNQIIAGGVQALVDGGSTGVGGGSDPALQQARDTLTDSLAMLNQIKTNFGEDHPQYKVVQRQVQAAAERLFTLLKQGSAQAKSDLSSAEAKVDALKNSLGLAIDSDTSSGTVEVQYSALQQRADTLSTLYQAFLTKFQEIEQQKSFPVSNVRILTKADVPRNPVGPSTKRALAISIVLGLIIGMMITAWQEWRERFLRTSDDVQDETGGPFLGYLPEFETSAQSEPVRSITSTAVFQNLRDGLAENISKPRNGSHSTSESAIYAVRHPRSFFAETLRSVRLAAEIRAPVETGAIVLGVTSARPEEGKSTVSLNLAAVLNMSNARVLLIDSDIRRPGLSQRLGFRHGDGLVEVLAGRAPWRNLVREVEGTGVHILPCIPPNGFTHSAELLSSRGMRELIAEVRSEFDFVIIDLAPLGAIVDARAMIPNLDTVLLVASWGKTPKLMLNRILSANAALRERLLGTVLNRVDMEDLRDFVDVSSTEAYFEDYNGYFGDPGKSWDKPEMRGTNTNTRNN</sequence>
<evidence type="ECO:0000256" key="11">
    <source>
        <dbReference type="ARBA" id="ARBA00022840"/>
    </source>
</evidence>
<feature type="coiled-coil region" evidence="16">
    <location>
        <begin position="240"/>
        <end position="296"/>
    </location>
</feature>
<evidence type="ECO:0000256" key="15">
    <source>
        <dbReference type="ARBA" id="ARBA00051245"/>
    </source>
</evidence>
<keyword evidence="14" id="KW-0829">Tyrosine-protein kinase</keyword>
<dbReference type="InterPro" id="IPR005702">
    <property type="entry name" value="Wzc-like_C"/>
</dbReference>
<comment type="similarity">
    <text evidence="2">Belongs to the CpsD/CapB family.</text>
</comment>
<evidence type="ECO:0000256" key="7">
    <source>
        <dbReference type="ARBA" id="ARBA00022679"/>
    </source>
</evidence>
<keyword evidence="10" id="KW-0418">Kinase</keyword>
<feature type="domain" description="Polysaccharide chain length determinant N-terminal" evidence="19">
    <location>
        <begin position="25"/>
        <end position="116"/>
    </location>
</feature>
<gene>
    <name evidence="22" type="ORF">BMI91_08770</name>
</gene>
<dbReference type="InterPro" id="IPR032807">
    <property type="entry name" value="GNVR"/>
</dbReference>
<evidence type="ECO:0000256" key="5">
    <source>
        <dbReference type="ARBA" id="ARBA00022475"/>
    </source>
</evidence>
<dbReference type="RefSeq" id="WP_146684035.1">
    <property type="nucleotide sequence ID" value="NZ_MPZV01000002.1"/>
</dbReference>
<comment type="caution">
    <text evidence="22">The sequence shown here is derived from an EMBL/GenBank/DDBJ whole genome shotgun (WGS) entry which is preliminary data.</text>
</comment>
<reference evidence="22 23" key="1">
    <citation type="submission" date="2016-11" db="EMBL/GenBank/DDBJ databases">
        <title>A multilocus sequence analysis scheme for characterization of bacteria in the genus Thioclava.</title>
        <authorList>
            <person name="Liu Y."/>
            <person name="Shao Z."/>
        </authorList>
    </citation>
    <scope>NUCLEOTIDE SEQUENCE [LARGE SCALE GENOMIC DNA]</scope>
    <source>
        <strain evidence="22 23">TAW-CT134</strain>
    </source>
</reference>
<feature type="domain" description="Tyrosine-protein kinase G-rich" evidence="21">
    <location>
        <begin position="419"/>
        <end position="486"/>
    </location>
</feature>